<keyword evidence="3" id="KW-1185">Reference proteome</keyword>
<evidence type="ECO:0000313" key="2">
    <source>
        <dbReference type="EMBL" id="MBF8193912.1"/>
    </source>
</evidence>
<dbReference type="RefSeq" id="WP_195902758.1">
    <property type="nucleotide sequence ID" value="NZ_JADOGI010000331.1"/>
</dbReference>
<feature type="chain" id="PRO_5037227748" description="Lactococcin 972 family bacteriocin" evidence="1">
    <location>
        <begin position="28"/>
        <end position="113"/>
    </location>
</feature>
<evidence type="ECO:0000313" key="3">
    <source>
        <dbReference type="Proteomes" id="UP000605361"/>
    </source>
</evidence>
<reference evidence="2" key="1">
    <citation type="submission" date="2020-11" db="EMBL/GenBank/DDBJ databases">
        <title>Whole-genome analyses of Nonomuraea sp. K274.</title>
        <authorList>
            <person name="Veyisoglu A."/>
        </authorList>
    </citation>
    <scope>NUCLEOTIDE SEQUENCE</scope>
    <source>
        <strain evidence="2">K274</strain>
    </source>
</reference>
<sequence>MRGSLIATGGALLAAAMVFGSAGTAAADIWNDWTHHYPAHCDLGVNDDSTYHHITDHGVFSGTRDADACKGHNGWAHNGKWDWDHKRHGHHNFHKWKPTHWPTSGTGNWIGDT</sequence>
<evidence type="ECO:0008006" key="4">
    <source>
        <dbReference type="Google" id="ProtNLM"/>
    </source>
</evidence>
<dbReference type="Proteomes" id="UP000605361">
    <property type="component" value="Unassembled WGS sequence"/>
</dbReference>
<protein>
    <recommendedName>
        <fullName evidence="4">Lactococcin 972 family bacteriocin</fullName>
    </recommendedName>
</protein>
<comment type="caution">
    <text evidence="2">The sequence shown here is derived from an EMBL/GenBank/DDBJ whole genome shotgun (WGS) entry which is preliminary data.</text>
</comment>
<gene>
    <name evidence="2" type="ORF">ITP53_51210</name>
</gene>
<keyword evidence="1" id="KW-0732">Signal</keyword>
<name>A0A931F5Q1_9ACTN</name>
<organism evidence="2 3">
    <name type="scientific">Nonomuraea cypriaca</name>
    <dbReference type="NCBI Taxonomy" id="1187855"/>
    <lineage>
        <taxon>Bacteria</taxon>
        <taxon>Bacillati</taxon>
        <taxon>Actinomycetota</taxon>
        <taxon>Actinomycetes</taxon>
        <taxon>Streptosporangiales</taxon>
        <taxon>Streptosporangiaceae</taxon>
        <taxon>Nonomuraea</taxon>
    </lineage>
</organism>
<evidence type="ECO:0000256" key="1">
    <source>
        <dbReference type="SAM" id="SignalP"/>
    </source>
</evidence>
<proteinExistence type="predicted"/>
<dbReference type="AlphaFoldDB" id="A0A931F5Q1"/>
<accession>A0A931F5Q1</accession>
<dbReference type="EMBL" id="JADOGI010000331">
    <property type="protein sequence ID" value="MBF8193912.1"/>
    <property type="molecule type" value="Genomic_DNA"/>
</dbReference>
<feature type="signal peptide" evidence="1">
    <location>
        <begin position="1"/>
        <end position="27"/>
    </location>
</feature>